<name>A0ACB9L9U7_BAUVA</name>
<reference evidence="1 2" key="1">
    <citation type="journal article" date="2022" name="DNA Res.">
        <title>Chromosomal-level genome assembly of the orchid tree Bauhinia variegata (Leguminosae; Cercidoideae) supports the allotetraploid origin hypothesis of Bauhinia.</title>
        <authorList>
            <person name="Zhong Y."/>
            <person name="Chen Y."/>
            <person name="Zheng D."/>
            <person name="Pang J."/>
            <person name="Liu Y."/>
            <person name="Luo S."/>
            <person name="Meng S."/>
            <person name="Qian L."/>
            <person name="Wei D."/>
            <person name="Dai S."/>
            <person name="Zhou R."/>
        </authorList>
    </citation>
    <scope>NUCLEOTIDE SEQUENCE [LARGE SCALE GENOMIC DNA]</scope>
    <source>
        <strain evidence="1">BV-YZ2020</strain>
    </source>
</reference>
<dbReference type="Proteomes" id="UP000828941">
    <property type="component" value="Chromosome 12"/>
</dbReference>
<evidence type="ECO:0000313" key="1">
    <source>
        <dbReference type="EMBL" id="KAI4306320.1"/>
    </source>
</evidence>
<proteinExistence type="predicted"/>
<accession>A0ACB9L9U7</accession>
<comment type="caution">
    <text evidence="1">The sequence shown here is derived from an EMBL/GenBank/DDBJ whole genome shotgun (WGS) entry which is preliminary data.</text>
</comment>
<dbReference type="EMBL" id="CM039437">
    <property type="protein sequence ID" value="KAI4306320.1"/>
    <property type="molecule type" value="Genomic_DNA"/>
</dbReference>
<protein>
    <submittedName>
        <fullName evidence="1">Uncharacterized protein</fullName>
    </submittedName>
</protein>
<keyword evidence="2" id="KW-1185">Reference proteome</keyword>
<sequence>MEVAGERIRVQALVQSGLSQVPTQYVQPPQNRLVHNCPPTTATSDSRSFPDTDADVPVIDLLGFDPDQVCPVRESIGRACREWGAFHVKNHGVPVTLLDDIRRVGLTFFNDCPMPEKLRYACDSSSAATEGYGSRMLVSSEQQQNVTVQVLDWRDYFDHHTLPLSRRNPSGWPHFPSDYREVVSKYSDEMKVLAQKLLALISESLGLSSSSIEEAVGDFYQNITISYYPPCPQPELTLGLQAHSDMGAITLLIEDDVGGLEVLKDGDKWVNVQPLSDAILVLLADQTEIITNGKYRSCEHRAITNSNRARLSVATFHDPAKTVKISPTSEMVNESSPAKYRGVVYGDYVSSWYTKGPEGKRNLDALNLDS</sequence>
<organism evidence="1 2">
    <name type="scientific">Bauhinia variegata</name>
    <name type="common">Purple orchid tree</name>
    <name type="synonym">Phanera variegata</name>
    <dbReference type="NCBI Taxonomy" id="167791"/>
    <lineage>
        <taxon>Eukaryota</taxon>
        <taxon>Viridiplantae</taxon>
        <taxon>Streptophyta</taxon>
        <taxon>Embryophyta</taxon>
        <taxon>Tracheophyta</taxon>
        <taxon>Spermatophyta</taxon>
        <taxon>Magnoliopsida</taxon>
        <taxon>eudicotyledons</taxon>
        <taxon>Gunneridae</taxon>
        <taxon>Pentapetalae</taxon>
        <taxon>rosids</taxon>
        <taxon>fabids</taxon>
        <taxon>Fabales</taxon>
        <taxon>Fabaceae</taxon>
        <taxon>Cercidoideae</taxon>
        <taxon>Cercideae</taxon>
        <taxon>Bauhiniinae</taxon>
        <taxon>Bauhinia</taxon>
    </lineage>
</organism>
<evidence type="ECO:0000313" key="2">
    <source>
        <dbReference type="Proteomes" id="UP000828941"/>
    </source>
</evidence>
<gene>
    <name evidence="1" type="ORF">L6164_029608</name>
</gene>